<protein>
    <submittedName>
        <fullName evidence="2">Iron(III) transport system substrate-binding protein</fullName>
    </submittedName>
</protein>
<dbReference type="SUPFAM" id="SSF53850">
    <property type="entry name" value="Periplasmic binding protein-like II"/>
    <property type="match status" value="1"/>
</dbReference>
<name>A0A239D0X2_9RHOB</name>
<dbReference type="PANTHER" id="PTHR30006:SF25">
    <property type="entry name" value="PHOSPHOGLYCERATE TRANSPORT REGULATORY PROTEIN PGTC"/>
    <property type="match status" value="1"/>
</dbReference>
<dbReference type="GO" id="GO:0030288">
    <property type="term" value="C:outer membrane-bounded periplasmic space"/>
    <property type="evidence" value="ECO:0007669"/>
    <property type="project" value="TreeGrafter"/>
</dbReference>
<gene>
    <name evidence="2" type="ORF">SAMN05421757_101578</name>
</gene>
<keyword evidence="3" id="KW-1185">Reference proteome</keyword>
<dbReference type="Pfam" id="PF13531">
    <property type="entry name" value="SBP_bac_11"/>
    <property type="match status" value="1"/>
</dbReference>
<proteinExistence type="predicted"/>
<sequence length="357" mass="38347">MTGIGKWVRPIALWAATAAAASAEPEAVKIYGSEAVRDEIVVRSTTDIELLEPLLRAFAASAPQSLVRYEQWNSNPLYADAARACRTGANAADLVISSAVDQQVKLVNDGCAQPHWPVADEPGTGPVANWRNEVFGITVEPAVIVYNSDFVTFDEAPMSRFDIIDLLRPTESRFAGRVATYDIQASGLGYLFAFLDSQQATTFGSMIEAFARAGAVATCCSAEIIDGVADGRYLIAYNVLGSYALNRAETADNLVVVAPSDYTLILRRAALIPKDAGNPAGAAQLLDFILSAEGRRLLAEKHLFVDVGNAEEGGVDVPLATGAAVREIPLSPVLLVGLDRQKRAAFIDLWRSTFRRD</sequence>
<dbReference type="OrthoDB" id="8673316at2"/>
<dbReference type="RefSeq" id="WP_089231088.1">
    <property type="nucleotide sequence ID" value="NZ_FZOY01000001.1"/>
</dbReference>
<reference evidence="2 3" key="1">
    <citation type="submission" date="2017-06" db="EMBL/GenBank/DDBJ databases">
        <authorList>
            <person name="Kim H.J."/>
            <person name="Triplett B.A."/>
        </authorList>
    </citation>
    <scope>NUCLEOTIDE SEQUENCE [LARGE SCALE GENOMIC DNA]</scope>
    <source>
        <strain evidence="2 3">DSM 29339</strain>
    </source>
</reference>
<evidence type="ECO:0000313" key="2">
    <source>
        <dbReference type="EMBL" id="SNS25792.1"/>
    </source>
</evidence>
<evidence type="ECO:0000256" key="1">
    <source>
        <dbReference type="ARBA" id="ARBA00022729"/>
    </source>
</evidence>
<dbReference type="PANTHER" id="PTHR30006">
    <property type="entry name" value="THIAMINE-BINDING PERIPLASMIC PROTEIN-RELATED"/>
    <property type="match status" value="1"/>
</dbReference>
<dbReference type="AlphaFoldDB" id="A0A239D0X2"/>
<evidence type="ECO:0000313" key="3">
    <source>
        <dbReference type="Proteomes" id="UP000198426"/>
    </source>
</evidence>
<accession>A0A239D0X2</accession>
<dbReference type="Proteomes" id="UP000198426">
    <property type="component" value="Unassembled WGS sequence"/>
</dbReference>
<dbReference type="Gene3D" id="3.40.190.10">
    <property type="entry name" value="Periplasmic binding protein-like II"/>
    <property type="match status" value="2"/>
</dbReference>
<dbReference type="EMBL" id="FZOY01000001">
    <property type="protein sequence ID" value="SNS25792.1"/>
    <property type="molecule type" value="Genomic_DNA"/>
</dbReference>
<organism evidence="2 3">
    <name type="scientific">Tropicimonas sediminicola</name>
    <dbReference type="NCBI Taxonomy" id="1031541"/>
    <lineage>
        <taxon>Bacteria</taxon>
        <taxon>Pseudomonadati</taxon>
        <taxon>Pseudomonadota</taxon>
        <taxon>Alphaproteobacteria</taxon>
        <taxon>Rhodobacterales</taxon>
        <taxon>Roseobacteraceae</taxon>
        <taxon>Tropicimonas</taxon>
    </lineage>
</organism>
<keyword evidence="1" id="KW-0732">Signal</keyword>